<protein>
    <submittedName>
        <fullName evidence="1">Uncharacterized protein</fullName>
    </submittedName>
</protein>
<reference evidence="1 2" key="1">
    <citation type="submission" date="2018-11" db="EMBL/GenBank/DDBJ databases">
        <authorList>
            <consortium name="Pathogen Informatics"/>
        </authorList>
    </citation>
    <scope>NUCLEOTIDE SEQUENCE [LARGE SCALE GENOMIC DNA]</scope>
</reference>
<name>A0A3P7IN55_STRVU</name>
<organism evidence="1 2">
    <name type="scientific">Strongylus vulgaris</name>
    <name type="common">Blood worm</name>
    <dbReference type="NCBI Taxonomy" id="40348"/>
    <lineage>
        <taxon>Eukaryota</taxon>
        <taxon>Metazoa</taxon>
        <taxon>Ecdysozoa</taxon>
        <taxon>Nematoda</taxon>
        <taxon>Chromadorea</taxon>
        <taxon>Rhabditida</taxon>
        <taxon>Rhabditina</taxon>
        <taxon>Rhabditomorpha</taxon>
        <taxon>Strongyloidea</taxon>
        <taxon>Strongylidae</taxon>
        <taxon>Strongylus</taxon>
    </lineage>
</organism>
<proteinExistence type="predicted"/>
<sequence length="177" mass="20095">VAVNSHSRVVPFQYSLDVLYNGIEWSWRNGTVLSYASSPVDVNVLEKWENPSCEVVINPQTTLVSYINALLSQAPMAVSFSTKMMAFFKMTRENGRYSGNTLMGRETDLLNDAESFSKPFVVYDAPTLPREHAIIIIVFSHGEYWAVSSKYSDLRCLSDSSVVRDWPVIRIRHVSYD</sequence>
<keyword evidence="2" id="KW-1185">Reference proteome</keyword>
<evidence type="ECO:0000313" key="2">
    <source>
        <dbReference type="Proteomes" id="UP000270094"/>
    </source>
</evidence>
<dbReference type="AlphaFoldDB" id="A0A3P7IN55"/>
<feature type="non-terminal residue" evidence="1">
    <location>
        <position position="1"/>
    </location>
</feature>
<gene>
    <name evidence="1" type="ORF">SVUK_LOCUS2032</name>
</gene>
<accession>A0A3P7IN55</accession>
<dbReference type="Proteomes" id="UP000270094">
    <property type="component" value="Unassembled WGS sequence"/>
</dbReference>
<evidence type="ECO:0000313" key="1">
    <source>
        <dbReference type="EMBL" id="VDM67034.1"/>
    </source>
</evidence>
<dbReference type="EMBL" id="UYYB01004372">
    <property type="protein sequence ID" value="VDM67034.1"/>
    <property type="molecule type" value="Genomic_DNA"/>
</dbReference>